<dbReference type="EMBL" id="JADEWL010000023">
    <property type="protein sequence ID" value="MBE9213018.1"/>
    <property type="molecule type" value="Genomic_DNA"/>
</dbReference>
<dbReference type="RefSeq" id="WP_193919490.1">
    <property type="nucleotide sequence ID" value="NZ_JADEWL010000023.1"/>
</dbReference>
<organism evidence="2 3">
    <name type="scientific">Plectonema cf. radiosum LEGE 06105</name>
    <dbReference type="NCBI Taxonomy" id="945769"/>
    <lineage>
        <taxon>Bacteria</taxon>
        <taxon>Bacillati</taxon>
        <taxon>Cyanobacteriota</taxon>
        <taxon>Cyanophyceae</taxon>
        <taxon>Oscillatoriophycideae</taxon>
        <taxon>Oscillatoriales</taxon>
        <taxon>Microcoleaceae</taxon>
        <taxon>Plectonema</taxon>
    </lineage>
</organism>
<evidence type="ECO:0000259" key="1">
    <source>
        <dbReference type="Pfam" id="PF07929"/>
    </source>
</evidence>
<dbReference type="AlphaFoldDB" id="A0A8J7F313"/>
<evidence type="ECO:0000313" key="3">
    <source>
        <dbReference type="Proteomes" id="UP000620559"/>
    </source>
</evidence>
<dbReference type="Proteomes" id="UP000620559">
    <property type="component" value="Unassembled WGS sequence"/>
</dbReference>
<dbReference type="InterPro" id="IPR024047">
    <property type="entry name" value="MM3350-like_sf"/>
</dbReference>
<keyword evidence="3" id="KW-1185">Reference proteome</keyword>
<reference evidence="2" key="1">
    <citation type="submission" date="2020-10" db="EMBL/GenBank/DDBJ databases">
        <authorList>
            <person name="Castelo-Branco R."/>
            <person name="Eusebio N."/>
            <person name="Adriana R."/>
            <person name="Vieira A."/>
            <person name="Brugerolle De Fraissinette N."/>
            <person name="Rezende De Castro R."/>
            <person name="Schneider M.P."/>
            <person name="Vasconcelos V."/>
            <person name="Leao P.N."/>
        </authorList>
    </citation>
    <scope>NUCLEOTIDE SEQUENCE</scope>
    <source>
        <strain evidence="2">LEGE 06105</strain>
    </source>
</reference>
<dbReference type="InterPro" id="IPR012912">
    <property type="entry name" value="Plasmid_pRiA4b_Orf3-like"/>
</dbReference>
<accession>A0A8J7F313</accession>
<protein>
    <recommendedName>
        <fullName evidence="1">Plasmid pRiA4b Orf3-like domain-containing protein</fullName>
    </recommendedName>
</protein>
<name>A0A8J7F313_9CYAN</name>
<gene>
    <name evidence="2" type="ORF">IQ247_10060</name>
</gene>
<dbReference type="Pfam" id="PF07929">
    <property type="entry name" value="PRiA4_ORF3"/>
    <property type="match status" value="1"/>
</dbReference>
<evidence type="ECO:0000313" key="2">
    <source>
        <dbReference type="EMBL" id="MBE9213018.1"/>
    </source>
</evidence>
<dbReference type="PANTHER" id="PTHR41878:SF1">
    <property type="entry name" value="TNPR PROTEIN"/>
    <property type="match status" value="1"/>
</dbReference>
<dbReference type="PANTHER" id="PTHR41878">
    <property type="entry name" value="LEXA REPRESSOR-RELATED"/>
    <property type="match status" value="1"/>
</dbReference>
<proteinExistence type="predicted"/>
<sequence length="80" mass="9617">MYFSDNPEEVRLSDFGLRIRARFLYEYDFGDSWEHQIRVKKILTPKSNCFYPVCIDGKRACTPFILWWSVRIYGTKARNT</sequence>
<dbReference type="Gene3D" id="3.10.290.30">
    <property type="entry name" value="MM3350-like"/>
    <property type="match status" value="1"/>
</dbReference>
<dbReference type="SUPFAM" id="SSF159941">
    <property type="entry name" value="MM3350-like"/>
    <property type="match status" value="1"/>
</dbReference>
<comment type="caution">
    <text evidence="2">The sequence shown here is derived from an EMBL/GenBank/DDBJ whole genome shotgun (WGS) entry which is preliminary data.</text>
</comment>
<feature type="domain" description="Plasmid pRiA4b Orf3-like" evidence="1">
    <location>
        <begin position="7"/>
        <end position="63"/>
    </location>
</feature>